<dbReference type="RefSeq" id="WP_089251911.1">
    <property type="nucleotide sequence ID" value="NZ_FZPH01000009.1"/>
</dbReference>
<evidence type="ECO:0000256" key="2">
    <source>
        <dbReference type="ARBA" id="ARBA00022840"/>
    </source>
</evidence>
<dbReference type="GO" id="GO:0016887">
    <property type="term" value="F:ATP hydrolysis activity"/>
    <property type="evidence" value="ECO:0007669"/>
    <property type="project" value="TreeGrafter"/>
</dbReference>
<dbReference type="GO" id="GO:0005829">
    <property type="term" value="C:cytosol"/>
    <property type="evidence" value="ECO:0007669"/>
    <property type="project" value="TreeGrafter"/>
</dbReference>
<evidence type="ECO:0000256" key="1">
    <source>
        <dbReference type="ARBA" id="ARBA00022741"/>
    </source>
</evidence>
<dbReference type="EMBL" id="FZPH01000009">
    <property type="protein sequence ID" value="SNT54809.1"/>
    <property type="molecule type" value="Genomic_DNA"/>
</dbReference>
<dbReference type="OrthoDB" id="3448281at2"/>
<dbReference type="GO" id="GO:0009898">
    <property type="term" value="C:cytoplasmic side of plasma membrane"/>
    <property type="evidence" value="ECO:0007669"/>
    <property type="project" value="TreeGrafter"/>
</dbReference>
<dbReference type="InterPro" id="IPR033756">
    <property type="entry name" value="YlxH/NBP35"/>
</dbReference>
<dbReference type="InterPro" id="IPR027417">
    <property type="entry name" value="P-loop_NTPase"/>
</dbReference>
<dbReference type="SUPFAM" id="SSF52540">
    <property type="entry name" value="P-loop containing nucleoside triphosphate hydrolases"/>
    <property type="match status" value="1"/>
</dbReference>
<organism evidence="3 4">
    <name type="scientific">Asanoa hainanensis</name>
    <dbReference type="NCBI Taxonomy" id="560556"/>
    <lineage>
        <taxon>Bacteria</taxon>
        <taxon>Bacillati</taxon>
        <taxon>Actinomycetota</taxon>
        <taxon>Actinomycetes</taxon>
        <taxon>Micromonosporales</taxon>
        <taxon>Micromonosporaceae</taxon>
        <taxon>Asanoa</taxon>
    </lineage>
</organism>
<dbReference type="InterPro" id="IPR050625">
    <property type="entry name" value="ParA/MinD_ATPase"/>
</dbReference>
<dbReference type="GO" id="GO:0005524">
    <property type="term" value="F:ATP binding"/>
    <property type="evidence" value="ECO:0007669"/>
    <property type="project" value="UniProtKB-KW"/>
</dbReference>
<dbReference type="GO" id="GO:0051782">
    <property type="term" value="P:negative regulation of cell division"/>
    <property type="evidence" value="ECO:0007669"/>
    <property type="project" value="TreeGrafter"/>
</dbReference>
<dbReference type="Gene3D" id="3.40.50.300">
    <property type="entry name" value="P-loop containing nucleotide triphosphate hydrolases"/>
    <property type="match status" value="1"/>
</dbReference>
<accession>A0A239NL00</accession>
<sequence>MTILFEPSRQWSAHLTTLLGAGVHAVGEVADLRRLLADLPGEPLVVVGPGAPASVALEVAAQQRLLRPALGVVLLRERLDLETMSQALRAGVREAVDAHDTTAVRTACSRSLEVSRQLTGAPVAAPPGEAKIVTVFSAKGGCGKSTLATNLAVCLAEGGRRRVCLVDLDLAFGDVGIMLQLSPDRGIADAVASRDRIDAGLIRALLTSYAPGVDVLLAPVGPTEAERIDRDLVVAVLAAVRTMADYVVIDTPAHFTEGVLAALDVTDVHVLVATPDVPALKNLRIAMDMLDLLGLGKDNRLVVLNRSDAKVGLSGADIERVLQARTTGQIPSSRDVPISINRGTPIVVEKPGHPVSKAIRELAAGPIAQRAGARGRRWQRAGR</sequence>
<gene>
    <name evidence="3" type="ORF">SAMN05421812_109125</name>
</gene>
<keyword evidence="4" id="KW-1185">Reference proteome</keyword>
<proteinExistence type="predicted"/>
<evidence type="ECO:0000313" key="4">
    <source>
        <dbReference type="Proteomes" id="UP000198362"/>
    </source>
</evidence>
<protein>
    <submittedName>
        <fullName evidence="3">Pilus assembly protein CpaE</fullName>
    </submittedName>
</protein>
<dbReference type="Pfam" id="PF10609">
    <property type="entry name" value="ParA"/>
    <property type="match status" value="1"/>
</dbReference>
<dbReference type="Proteomes" id="UP000198362">
    <property type="component" value="Unassembled WGS sequence"/>
</dbReference>
<reference evidence="3 4" key="1">
    <citation type="submission" date="2017-06" db="EMBL/GenBank/DDBJ databases">
        <authorList>
            <person name="Kim H.J."/>
            <person name="Triplett B.A."/>
        </authorList>
    </citation>
    <scope>NUCLEOTIDE SEQUENCE [LARGE SCALE GENOMIC DNA]</scope>
    <source>
        <strain evidence="3 4">CGMCC 4.5593</strain>
    </source>
</reference>
<evidence type="ECO:0000313" key="3">
    <source>
        <dbReference type="EMBL" id="SNT54809.1"/>
    </source>
</evidence>
<dbReference type="PANTHER" id="PTHR43384:SF13">
    <property type="entry name" value="SLR0110 PROTEIN"/>
    <property type="match status" value="1"/>
</dbReference>
<name>A0A239NL00_9ACTN</name>
<dbReference type="PANTHER" id="PTHR43384">
    <property type="entry name" value="SEPTUM SITE-DETERMINING PROTEIN MIND HOMOLOG, CHLOROPLASTIC-RELATED"/>
    <property type="match status" value="1"/>
</dbReference>
<keyword evidence="1" id="KW-0547">Nucleotide-binding</keyword>
<keyword evidence="2" id="KW-0067">ATP-binding</keyword>
<dbReference type="AlphaFoldDB" id="A0A239NL00"/>